<dbReference type="CDD" id="cd01130">
    <property type="entry name" value="VirB11-like_ATPase"/>
    <property type="match status" value="1"/>
</dbReference>
<accession>A0A4Q7V971</accession>
<dbReference type="Pfam" id="PF00437">
    <property type="entry name" value="T2SSE"/>
    <property type="match status" value="1"/>
</dbReference>
<evidence type="ECO:0000313" key="5">
    <source>
        <dbReference type="Proteomes" id="UP000293398"/>
    </source>
</evidence>
<proteinExistence type="inferred from homology"/>
<dbReference type="EMBL" id="SHKO01000006">
    <property type="protein sequence ID" value="RZT91168.1"/>
    <property type="molecule type" value="Genomic_DNA"/>
</dbReference>
<comment type="caution">
    <text evidence="4">The sequence shown here is derived from an EMBL/GenBank/DDBJ whole genome shotgun (WGS) entry which is preliminary data.</text>
</comment>
<keyword evidence="2" id="KW-0472">Membrane</keyword>
<evidence type="ECO:0000256" key="2">
    <source>
        <dbReference type="RuleBase" id="RU366071"/>
    </source>
</evidence>
<keyword evidence="2" id="KW-0997">Cell inner membrane</keyword>
<dbReference type="Gene3D" id="3.40.50.300">
    <property type="entry name" value="P-loop containing nucleotide triphosphate hydrolases"/>
    <property type="match status" value="1"/>
</dbReference>
<keyword evidence="2" id="KW-0547">Nucleotide-binding</keyword>
<dbReference type="InterPro" id="IPR001482">
    <property type="entry name" value="T2SS/T4SS_dom"/>
</dbReference>
<protein>
    <recommendedName>
        <fullName evidence="2">Type IV secretion system protein</fullName>
    </recommendedName>
</protein>
<dbReference type="RefSeq" id="WP_130305276.1">
    <property type="nucleotide sequence ID" value="NZ_SHKO01000006.1"/>
</dbReference>
<evidence type="ECO:0000313" key="4">
    <source>
        <dbReference type="EMBL" id="RZT91168.1"/>
    </source>
</evidence>
<comment type="subcellular location">
    <subcellularLocation>
        <location evidence="2">Cell inner membrane</location>
        <topology evidence="2">Peripheral membrane protein</topology>
        <orientation evidence="2">Cytoplasmic side</orientation>
    </subcellularLocation>
</comment>
<organism evidence="4 5">
    <name type="scientific">Advenella incenata</name>
    <dbReference type="NCBI Taxonomy" id="267800"/>
    <lineage>
        <taxon>Bacteria</taxon>
        <taxon>Pseudomonadati</taxon>
        <taxon>Pseudomonadota</taxon>
        <taxon>Betaproteobacteria</taxon>
        <taxon>Burkholderiales</taxon>
        <taxon>Alcaligenaceae</taxon>
    </lineage>
</organism>
<keyword evidence="2" id="KW-1003">Cell membrane</keyword>
<keyword evidence="2" id="KW-0067">ATP-binding</keyword>
<keyword evidence="5" id="KW-1185">Reference proteome</keyword>
<sequence length="336" mass="38613">MITEQPTSVVHFLKPFQPFFEDEQVTEIVVNEPNIVMSLKNSTWQSSRVEQVTTSHLTKLGVAVAKFSNQKWDESNPLLSSSMPDGSRIQLVMPPAVEKNRISLTIRRPSQVDLDLDDFDKQGLFNDIAVSRFETNEKENELKKLLSDKKFKEFIRKAVIYRKNIICCGATGSGKTTFMKGIVKEIPLHERLITIEDVRELFLPHQNQVNLLYSATKSGKADIDTQDLVKSCLRMKPDRILLAEVRSEECLYFIRTAASGHPGSITSLHADSPMLAWEQLVIMIKESQAGSRLDNEMIRRLLFMTIDIIIHFEEFNGKRRITEIYYNPDKKYELMK</sequence>
<dbReference type="Proteomes" id="UP000293398">
    <property type="component" value="Unassembled WGS sequence"/>
</dbReference>
<dbReference type="InterPro" id="IPR050921">
    <property type="entry name" value="T4SS_GSP_E_ATPase"/>
</dbReference>
<comment type="similarity">
    <text evidence="1 2">Belongs to the GSP E family.</text>
</comment>
<gene>
    <name evidence="4" type="ORF">EV681_4521</name>
</gene>
<dbReference type="GO" id="GO:0044097">
    <property type="term" value="P:secretion by the type IV secretion system"/>
    <property type="evidence" value="ECO:0007669"/>
    <property type="project" value="InterPro"/>
</dbReference>
<dbReference type="InterPro" id="IPR014155">
    <property type="entry name" value="VirB11"/>
</dbReference>
<dbReference type="OrthoDB" id="9810761at2"/>
<dbReference type="NCBIfam" id="TIGR02788">
    <property type="entry name" value="VirB11"/>
    <property type="match status" value="1"/>
</dbReference>
<dbReference type="PANTHER" id="PTHR30486">
    <property type="entry name" value="TWITCHING MOTILITY PROTEIN PILT"/>
    <property type="match status" value="1"/>
</dbReference>
<dbReference type="PANTHER" id="PTHR30486:SF6">
    <property type="entry name" value="TYPE IV PILUS RETRACTATION ATPASE PILT"/>
    <property type="match status" value="1"/>
</dbReference>
<dbReference type="GO" id="GO:0005886">
    <property type="term" value="C:plasma membrane"/>
    <property type="evidence" value="ECO:0007669"/>
    <property type="project" value="UniProtKB-SubCell"/>
</dbReference>
<dbReference type="Gene3D" id="3.30.450.90">
    <property type="match status" value="1"/>
</dbReference>
<evidence type="ECO:0000259" key="3">
    <source>
        <dbReference type="Pfam" id="PF00437"/>
    </source>
</evidence>
<reference evidence="4 5" key="1">
    <citation type="submission" date="2019-02" db="EMBL/GenBank/DDBJ databases">
        <title>Genomic Encyclopedia of Type Strains, Phase IV (KMG-IV): sequencing the most valuable type-strain genomes for metagenomic binning, comparative biology and taxonomic classification.</title>
        <authorList>
            <person name="Goeker M."/>
        </authorList>
    </citation>
    <scope>NUCLEOTIDE SEQUENCE [LARGE SCALE GENOMIC DNA]</scope>
    <source>
        <strain evidence="4 5">DSM 23814</strain>
    </source>
</reference>
<comment type="function">
    <text evidence="2">Part of the Type IV secretion system.</text>
</comment>
<dbReference type="SUPFAM" id="SSF52540">
    <property type="entry name" value="P-loop containing nucleoside triphosphate hydrolases"/>
    <property type="match status" value="1"/>
</dbReference>
<dbReference type="GO" id="GO:0043684">
    <property type="term" value="C:type IV secretion system complex"/>
    <property type="evidence" value="ECO:0007669"/>
    <property type="project" value="UniProtKB-UniRule"/>
</dbReference>
<dbReference type="AlphaFoldDB" id="A0A4Q7V971"/>
<feature type="domain" description="Bacterial type II secretion system protein E" evidence="3">
    <location>
        <begin position="62"/>
        <end position="285"/>
    </location>
</feature>
<dbReference type="GO" id="GO:0016887">
    <property type="term" value="F:ATP hydrolysis activity"/>
    <property type="evidence" value="ECO:0007669"/>
    <property type="project" value="InterPro"/>
</dbReference>
<dbReference type="GO" id="GO:0005524">
    <property type="term" value="F:ATP binding"/>
    <property type="evidence" value="ECO:0007669"/>
    <property type="project" value="UniProtKB-UniRule"/>
</dbReference>
<name>A0A4Q7V971_9BURK</name>
<dbReference type="InterPro" id="IPR027417">
    <property type="entry name" value="P-loop_NTPase"/>
</dbReference>
<evidence type="ECO:0000256" key="1">
    <source>
        <dbReference type="ARBA" id="ARBA00006611"/>
    </source>
</evidence>